<dbReference type="PROSITE" id="PS51178">
    <property type="entry name" value="PASTA"/>
    <property type="match status" value="2"/>
</dbReference>
<dbReference type="SMART" id="SM00740">
    <property type="entry name" value="PASTA"/>
    <property type="match status" value="2"/>
</dbReference>
<dbReference type="PANTHER" id="PTHR30627">
    <property type="entry name" value="PEPTIDOGLYCAN D,D-TRANSPEPTIDASE"/>
    <property type="match status" value="1"/>
</dbReference>
<keyword evidence="10 15" id="KW-0472">Membrane</keyword>
<evidence type="ECO:0000256" key="1">
    <source>
        <dbReference type="ARBA" id="ARBA00004162"/>
    </source>
</evidence>
<evidence type="ECO:0000256" key="7">
    <source>
        <dbReference type="ARBA" id="ARBA00022960"/>
    </source>
</evidence>
<dbReference type="Gene3D" id="3.90.1310.10">
    <property type="entry name" value="Penicillin-binding protein 2a (Domain 2)"/>
    <property type="match status" value="1"/>
</dbReference>
<evidence type="ECO:0000256" key="12">
    <source>
        <dbReference type="ARBA" id="ARBA00023306"/>
    </source>
</evidence>
<keyword evidence="9 15" id="KW-1133">Transmembrane helix</keyword>
<accession>A0A075SJZ9</accession>
<dbReference type="GO" id="GO:0008360">
    <property type="term" value="P:regulation of cell shape"/>
    <property type="evidence" value="ECO:0007669"/>
    <property type="project" value="UniProtKB-KW"/>
</dbReference>
<organism evidence="17 18">
    <name type="scientific">Streptococcus suis 6407</name>
    <dbReference type="NCBI Taxonomy" id="1214179"/>
    <lineage>
        <taxon>Bacteria</taxon>
        <taxon>Bacillati</taxon>
        <taxon>Bacillota</taxon>
        <taxon>Bacilli</taxon>
        <taxon>Lactobacillales</taxon>
        <taxon>Streptococcaceae</taxon>
        <taxon>Streptococcus</taxon>
    </lineage>
</organism>
<dbReference type="Gene3D" id="2.20.70.70">
    <property type="match status" value="2"/>
</dbReference>
<dbReference type="GO" id="GO:0051301">
    <property type="term" value="P:cell division"/>
    <property type="evidence" value="ECO:0007669"/>
    <property type="project" value="UniProtKB-KW"/>
</dbReference>
<dbReference type="InterPro" id="IPR036138">
    <property type="entry name" value="PBP_dimer_sf"/>
</dbReference>
<name>A0A075SJZ9_STRSU</name>
<evidence type="ECO:0000256" key="13">
    <source>
        <dbReference type="ARBA" id="ARBA00023316"/>
    </source>
</evidence>
<dbReference type="PATRIC" id="fig|1214179.4.peg.1786"/>
<dbReference type="NCBIfam" id="NF038271">
    <property type="entry name" value="strep_PBP2X"/>
    <property type="match status" value="1"/>
</dbReference>
<feature type="domain" description="PASTA" evidence="16">
    <location>
        <begin position="631"/>
        <end position="691"/>
    </location>
</feature>
<dbReference type="GO" id="GO:0046677">
    <property type="term" value="P:response to antibiotic"/>
    <property type="evidence" value="ECO:0007669"/>
    <property type="project" value="UniProtKB-KW"/>
</dbReference>
<dbReference type="Gene3D" id="3.30.70.2110">
    <property type="match status" value="1"/>
</dbReference>
<comment type="similarity">
    <text evidence="2">Belongs to the transpeptidase family.</text>
</comment>
<evidence type="ECO:0000256" key="3">
    <source>
        <dbReference type="ARBA" id="ARBA00022475"/>
    </source>
</evidence>
<keyword evidence="3" id="KW-1003">Cell membrane</keyword>
<keyword evidence="7" id="KW-0133">Cell shape</keyword>
<evidence type="ECO:0000313" key="18">
    <source>
        <dbReference type="Proteomes" id="UP000028185"/>
    </source>
</evidence>
<gene>
    <name evidence="17" type="ORF">ID09_09025</name>
</gene>
<dbReference type="EMBL" id="CP008921">
    <property type="protein sequence ID" value="AIG44158.1"/>
    <property type="molecule type" value="Genomic_DNA"/>
</dbReference>
<keyword evidence="11" id="KW-0046">Antibiotic resistance</keyword>
<dbReference type="SUPFAM" id="SSF54184">
    <property type="entry name" value="Penicillin-binding protein 2x (pbp-2x), c-terminal domain"/>
    <property type="match status" value="2"/>
</dbReference>
<dbReference type="InterPro" id="IPR050515">
    <property type="entry name" value="Beta-lactam/transpept"/>
</dbReference>
<protein>
    <submittedName>
        <fullName evidence="17">Penicillin-binding protein</fullName>
    </submittedName>
</protein>
<keyword evidence="6" id="KW-0677">Repeat</keyword>
<evidence type="ECO:0000256" key="15">
    <source>
        <dbReference type="SAM" id="Phobius"/>
    </source>
</evidence>
<reference evidence="17 18" key="1">
    <citation type="journal article" date="2014" name="Genome Announc.">
        <title>Whole-Genome Sequence of Streptococcus suis Serotype 4 Reference Strain 6407.</title>
        <authorList>
            <person name="Wang K."/>
            <person name="Chen J."/>
            <person name="Yao H."/>
            <person name="Lu C."/>
        </authorList>
    </citation>
    <scope>NUCLEOTIDE SEQUENCE [LARGE SCALE GENOMIC DNA]</scope>
    <source>
        <strain evidence="17">6407</strain>
    </source>
</reference>
<dbReference type="Pfam" id="PF00905">
    <property type="entry name" value="Transpeptidase"/>
    <property type="match status" value="1"/>
</dbReference>
<dbReference type="HOGENOM" id="CLU_009289_6_1_9"/>
<evidence type="ECO:0000259" key="16">
    <source>
        <dbReference type="PROSITE" id="PS51178"/>
    </source>
</evidence>
<sequence length="749" mass="82526">MPRRNNKLLRYVLKKRYVPSKNRRRVGQSLLLLTVFVFFLFLINFAYIIGTDSKFGVDLSERADAVHQREVTVQAKRGTIYDRTGIPIAEDSTTYTVYAIIDTEYVSELKKVLYVQSSQFGKVAEIFKKHLGMETDYVMEQLNQPELKQVYFGTLGKNISYSTMSSIQEEMKAAGIEGIAFNASPGRMYPNGNFASIFVGLANPVENKDGSHSLQGVSGLEYYLNDILAGQDGKVIYEKDSQGRVLPGTEKVETETVNGQDVYTTISADLQRSLETNMNTFFDNAKGRYANATLVSAKTGEILATTQRPSYDSDTKEGLGQEGLLERSLLYQEAFEPGSTMKVLTVASAIDNGTFDPNAYYTNNEYVIADAKINDWTLNAGYSAVTLNYAQGFSLSSNVGMTLLQQQMGDEKWLNYLAKFRFGYPTRFGMGDEAPGMVPEDNIVSIAMSSFGQGISANQAQMLRSFTAIANNGIMLEPKFISALYDPNTDTARVSSKEEVGNPVSEQAADDTLRYMINVGTDPVYGTLYSHDLQGPAIQVDGYDIAVKSGTAEIASEDGQGYIKGAYINSVVAMIPAEDPEFIMYVTIRQPEVLNVLSWRDIVSPTLKEAMLLKDNLNLDSPAPALAQVANETEYQLPDLIGKAPGESAEELRRQLVQPVILGNGAEIKKVSVEKGSKVIANQQVLLLTNKFEEMPDLYAITKENMDIFAEWTGIEVTYKGTGSKVVDQSVEVGTALNKTKKITITLGD</sequence>
<dbReference type="FunFam" id="3.40.710.10:FF:000095">
    <property type="entry name" value="Penicillin-binding protein 2x"/>
    <property type="match status" value="1"/>
</dbReference>
<dbReference type="Gene3D" id="3.40.710.10">
    <property type="entry name" value="DD-peptidase/beta-lactamase superfamily"/>
    <property type="match status" value="1"/>
</dbReference>
<keyword evidence="5 15" id="KW-0812">Transmembrane</keyword>
<comment type="subcellular location">
    <subcellularLocation>
        <location evidence="1">Cell membrane</location>
        <topology evidence="1">Single-pass membrane protein</topology>
    </subcellularLocation>
</comment>
<evidence type="ECO:0000256" key="4">
    <source>
        <dbReference type="ARBA" id="ARBA00022618"/>
    </source>
</evidence>
<dbReference type="CDD" id="cd06575">
    <property type="entry name" value="PASTA_Pbp2x-like_2"/>
    <property type="match status" value="1"/>
</dbReference>
<dbReference type="GO" id="GO:0009252">
    <property type="term" value="P:peptidoglycan biosynthetic process"/>
    <property type="evidence" value="ECO:0007669"/>
    <property type="project" value="UniProtKB-KW"/>
</dbReference>
<dbReference type="CDD" id="cd06576">
    <property type="entry name" value="PASTA_Pbp2x-like_1"/>
    <property type="match status" value="1"/>
</dbReference>
<keyword evidence="13" id="KW-0961">Cell wall biogenesis/degradation</keyword>
<dbReference type="SUPFAM" id="SSF56601">
    <property type="entry name" value="beta-lactamase/transpeptidase-like"/>
    <property type="match status" value="1"/>
</dbReference>
<dbReference type="SUPFAM" id="SSF56519">
    <property type="entry name" value="Penicillin binding protein dimerisation domain"/>
    <property type="match status" value="1"/>
</dbReference>
<dbReference type="GO" id="GO:0071555">
    <property type="term" value="P:cell wall organization"/>
    <property type="evidence" value="ECO:0007669"/>
    <property type="project" value="UniProtKB-KW"/>
</dbReference>
<evidence type="ECO:0000256" key="10">
    <source>
        <dbReference type="ARBA" id="ARBA00023136"/>
    </source>
</evidence>
<dbReference type="Pfam" id="PF03717">
    <property type="entry name" value="PBP_dimer"/>
    <property type="match status" value="1"/>
</dbReference>
<dbReference type="InterPro" id="IPR001460">
    <property type="entry name" value="PCN-bd_Tpept"/>
</dbReference>
<keyword evidence="4" id="KW-0132">Cell division</keyword>
<dbReference type="RefSeq" id="WP_024381698.1">
    <property type="nucleotide sequence ID" value="NZ_ALLE01000012.1"/>
</dbReference>
<dbReference type="InterPro" id="IPR005543">
    <property type="entry name" value="PASTA_dom"/>
</dbReference>
<evidence type="ECO:0000256" key="5">
    <source>
        <dbReference type="ARBA" id="ARBA00022692"/>
    </source>
</evidence>
<dbReference type="AlphaFoldDB" id="A0A075SJZ9"/>
<evidence type="ECO:0000313" key="17">
    <source>
        <dbReference type="EMBL" id="AIG44158.1"/>
    </source>
</evidence>
<feature type="transmembrane region" description="Helical" evidence="15">
    <location>
        <begin position="30"/>
        <end position="50"/>
    </location>
</feature>
<evidence type="ECO:0000256" key="11">
    <source>
        <dbReference type="ARBA" id="ARBA00023251"/>
    </source>
</evidence>
<comment type="function">
    <text evidence="14">A transpeptidase that forms peptide cross-links between adjacent glycan strands in cell wall peptidoglycan (PG). Part of the divisome machinery that synthesizes the septal cross wall. Beta-lactams inactivate the PBPs by acylating an essential serine residue in the active site of these proteins.</text>
</comment>
<dbReference type="GO" id="GO:0005886">
    <property type="term" value="C:plasma membrane"/>
    <property type="evidence" value="ECO:0007669"/>
    <property type="project" value="UniProtKB-SubCell"/>
</dbReference>
<feature type="domain" description="PASTA" evidence="16">
    <location>
        <begin position="693"/>
        <end position="749"/>
    </location>
</feature>
<evidence type="ECO:0000256" key="14">
    <source>
        <dbReference type="ARBA" id="ARBA00055980"/>
    </source>
</evidence>
<keyword evidence="12" id="KW-0131">Cell cycle</keyword>
<keyword evidence="8" id="KW-0573">Peptidoglycan synthesis</keyword>
<dbReference type="InterPro" id="IPR005311">
    <property type="entry name" value="PBP_dimer"/>
</dbReference>
<evidence type="ECO:0000256" key="6">
    <source>
        <dbReference type="ARBA" id="ARBA00022737"/>
    </source>
</evidence>
<evidence type="ECO:0000256" key="8">
    <source>
        <dbReference type="ARBA" id="ARBA00022984"/>
    </source>
</evidence>
<evidence type="ECO:0000256" key="2">
    <source>
        <dbReference type="ARBA" id="ARBA00007171"/>
    </source>
</evidence>
<dbReference type="InterPro" id="IPR012338">
    <property type="entry name" value="Beta-lactam/transpept-like"/>
</dbReference>
<proteinExistence type="inferred from homology"/>
<dbReference type="InterPro" id="IPR053467">
    <property type="entry name" value="PbpX"/>
</dbReference>
<dbReference type="Proteomes" id="UP000028185">
    <property type="component" value="Chromosome"/>
</dbReference>
<dbReference type="PANTHER" id="PTHR30627:SF26">
    <property type="entry name" value="PENICILLIN-BINDING PROTEIN 2B"/>
    <property type="match status" value="1"/>
</dbReference>
<evidence type="ECO:0000256" key="9">
    <source>
        <dbReference type="ARBA" id="ARBA00022989"/>
    </source>
</evidence>
<dbReference type="Pfam" id="PF03793">
    <property type="entry name" value="PASTA"/>
    <property type="match status" value="2"/>
</dbReference>
<dbReference type="GO" id="GO:0008658">
    <property type="term" value="F:penicillin binding"/>
    <property type="evidence" value="ECO:0007669"/>
    <property type="project" value="InterPro"/>
</dbReference>